<dbReference type="InterPro" id="IPR036770">
    <property type="entry name" value="Ankyrin_rpt-contain_sf"/>
</dbReference>
<proteinExistence type="predicted"/>
<gene>
    <name evidence="1" type="ORF">pqer_cds_752</name>
</gene>
<dbReference type="KEGG" id="vg:36844315"/>
<evidence type="ECO:0008006" key="2">
    <source>
        <dbReference type="Google" id="ProtNLM"/>
    </source>
</evidence>
<protein>
    <recommendedName>
        <fullName evidence="2">F-box incomplete domain containing protein</fullName>
    </recommendedName>
</protein>
<dbReference type="GeneID" id="36844315"/>
<reference evidence="1" key="1">
    <citation type="journal article" date="2018" name="Nat. Commun.">
        <title>Diversity and evolution of the emerging Pandoraviridae family.</title>
        <authorList>
            <person name="Legendre M."/>
            <person name="Fabre E."/>
            <person name="Poirot O."/>
            <person name="Jeudy S."/>
            <person name="Lartigue A."/>
            <person name="Alempic J.M."/>
            <person name="Beucher L."/>
            <person name="Philippe N."/>
            <person name="Bertaux L."/>
            <person name="Christo-Foroux E."/>
            <person name="Labadie K."/>
            <person name="Coute Y."/>
            <person name="Abergel C."/>
            <person name="Claverie J.M."/>
        </authorList>
    </citation>
    <scope>NUCLEOTIDE SEQUENCE [LARGE SCALE GENOMIC DNA]</scope>
    <source>
        <strain evidence="1">Quercus</strain>
    </source>
</reference>
<accession>A0A2U7U9R5</accession>
<dbReference type="RefSeq" id="YP_009483443.1">
    <property type="nucleotide sequence ID" value="NC_037667.1"/>
</dbReference>
<dbReference type="EMBL" id="MG011689">
    <property type="protein sequence ID" value="AVK75174.1"/>
    <property type="molecule type" value="Genomic_DNA"/>
</dbReference>
<organism evidence="1">
    <name type="scientific">Pandoravirus quercus</name>
    <dbReference type="NCBI Taxonomy" id="2107709"/>
    <lineage>
        <taxon>Viruses</taxon>
        <taxon>Pandoravirus</taxon>
    </lineage>
</organism>
<name>A0A2U7U9R5_9VIRU</name>
<evidence type="ECO:0000313" key="1">
    <source>
        <dbReference type="EMBL" id="AVK75174.1"/>
    </source>
</evidence>
<dbReference type="Proteomes" id="UP000248852">
    <property type="component" value="Segment"/>
</dbReference>
<dbReference type="Gene3D" id="1.25.40.20">
    <property type="entry name" value="Ankyrin repeat-containing domain"/>
    <property type="match status" value="1"/>
</dbReference>
<sequence>MEHNCRMRNKTRTQCRRICARCPRPTPHLDEPTVGLTDMPMEIVDAIMHWLVRPVDICACARALAVSTGHSLARHTDLTVPAVLSTGAPLCVARDFVAERHRGTGRMPFTWLLATVHGGQAAVVEWMHESNHIRTLMHLDLWAGPYAIEHELQNACAVKLALHAAIESGQGAVLSWLLTRYRPDRRSRSKSALHALVPLVLKAPRHKVHDLLMAIHQATPHKSCACPERLVHVAKESDRSDMLDWMYTHRCAAIMGTSKHPGIDALFLWAIAYGHTVVMQWAWGKVDDPRRINNKAMCQATTRAMVCNRLAIVEFVCRLGLWVLPPDVVKYAQRQGFPVCTDNAPDPDWRRRRSKRVRHQEPPCTNILDLD</sequence>